<protein>
    <recommendedName>
        <fullName evidence="4">2-dehydropantoate 2-reductase</fullName>
        <ecNumber evidence="4">1.1.1.169</ecNumber>
    </recommendedName>
    <alternativeName>
        <fullName evidence="4">Ketopantoate reductase</fullName>
    </alternativeName>
</protein>
<dbReference type="InterPro" id="IPR008927">
    <property type="entry name" value="6-PGluconate_DH-like_C_sf"/>
</dbReference>
<accession>A0ABR0K6W5</accession>
<evidence type="ECO:0000256" key="4">
    <source>
        <dbReference type="RuleBase" id="RU362068"/>
    </source>
</evidence>
<dbReference type="NCBIfam" id="TIGR00745">
    <property type="entry name" value="apbA_panE"/>
    <property type="match status" value="1"/>
</dbReference>
<dbReference type="Proteomes" id="UP001345013">
    <property type="component" value="Unassembled WGS sequence"/>
</dbReference>
<dbReference type="InterPro" id="IPR051402">
    <property type="entry name" value="KPR-Related"/>
</dbReference>
<feature type="domain" description="Ketopantoate reductase C-terminal" evidence="6">
    <location>
        <begin position="191"/>
        <end position="317"/>
    </location>
</feature>
<feature type="domain" description="Ketopantoate reductase N-terminal" evidence="5">
    <location>
        <begin position="5"/>
        <end position="161"/>
    </location>
</feature>
<evidence type="ECO:0000256" key="3">
    <source>
        <dbReference type="ARBA" id="ARBA00023002"/>
    </source>
</evidence>
<organism evidence="7 8">
    <name type="scientific">Lithohypha guttulata</name>
    <dbReference type="NCBI Taxonomy" id="1690604"/>
    <lineage>
        <taxon>Eukaryota</taxon>
        <taxon>Fungi</taxon>
        <taxon>Dikarya</taxon>
        <taxon>Ascomycota</taxon>
        <taxon>Pezizomycotina</taxon>
        <taxon>Eurotiomycetes</taxon>
        <taxon>Chaetothyriomycetidae</taxon>
        <taxon>Chaetothyriales</taxon>
        <taxon>Trichomeriaceae</taxon>
        <taxon>Lithohypha</taxon>
    </lineage>
</organism>
<evidence type="ECO:0000256" key="1">
    <source>
        <dbReference type="ARBA" id="ARBA00007870"/>
    </source>
</evidence>
<dbReference type="InterPro" id="IPR013752">
    <property type="entry name" value="KPA_reductase"/>
</dbReference>
<comment type="similarity">
    <text evidence="1 4">Belongs to the ketopantoate reductase family.</text>
</comment>
<dbReference type="InterPro" id="IPR013332">
    <property type="entry name" value="KPR_N"/>
</dbReference>
<dbReference type="Pfam" id="PF02558">
    <property type="entry name" value="ApbA"/>
    <property type="match status" value="1"/>
</dbReference>
<evidence type="ECO:0000259" key="5">
    <source>
        <dbReference type="Pfam" id="PF02558"/>
    </source>
</evidence>
<keyword evidence="3 4" id="KW-0560">Oxidoreductase</keyword>
<dbReference type="Pfam" id="PF08546">
    <property type="entry name" value="ApbA_C"/>
    <property type="match status" value="1"/>
</dbReference>
<dbReference type="PANTHER" id="PTHR21708:SF30">
    <property type="entry name" value="2-DEHYDROPANTOATE 2-REDUCTASE-RELATED"/>
    <property type="match status" value="1"/>
</dbReference>
<evidence type="ECO:0000313" key="8">
    <source>
        <dbReference type="Proteomes" id="UP001345013"/>
    </source>
</evidence>
<dbReference type="SUPFAM" id="SSF48179">
    <property type="entry name" value="6-phosphogluconate dehydrogenase C-terminal domain-like"/>
    <property type="match status" value="1"/>
</dbReference>
<evidence type="ECO:0000313" key="7">
    <source>
        <dbReference type="EMBL" id="KAK5089382.1"/>
    </source>
</evidence>
<dbReference type="SUPFAM" id="SSF51735">
    <property type="entry name" value="NAD(P)-binding Rossmann-fold domains"/>
    <property type="match status" value="1"/>
</dbReference>
<comment type="function">
    <text evidence="4">Catalyzes the NADPH-dependent reduction of ketopantoate into pantoic acid.</text>
</comment>
<evidence type="ECO:0000256" key="2">
    <source>
        <dbReference type="ARBA" id="ARBA00022857"/>
    </source>
</evidence>
<reference evidence="7 8" key="1">
    <citation type="submission" date="2023-08" db="EMBL/GenBank/DDBJ databases">
        <title>Black Yeasts Isolated from many extreme environments.</title>
        <authorList>
            <person name="Coleine C."/>
            <person name="Stajich J.E."/>
            <person name="Selbmann L."/>
        </authorList>
    </citation>
    <scope>NUCLEOTIDE SEQUENCE [LARGE SCALE GENOMIC DNA]</scope>
    <source>
        <strain evidence="7 8">CCFEE 5885</strain>
    </source>
</reference>
<sequence>MAPRILFFGTGAVGAGYLWILSRKVPAENLVAVCRSNFDAASQHGFRMNSTLWGEFTYRPAVVRSVDEAAALDPLYPFDYVIIASKAIPSSPSTAQLIRPAIAKGTSIVLFQNGIAIEEEYSKLYPKNPVLSTVVYFPATQTSPAVINHTELETLLIGTYPADAPAWHAEAARNLVQLVIDCGATAKHHDDVQPQRWSKLLINASLNPICALSRSRDLQFLESGHEAQEVMRDLMAEIVAVAQAYGYSNLSQASVDNGIERVKNRKPPGVEPSMQTDAQAGRNMEVDAILGNLLRLAREKGVNVPILRTTYAYLKALDASFTRSRQGGNFS</sequence>
<proteinExistence type="inferred from homology"/>
<keyword evidence="2 4" id="KW-0521">NADP</keyword>
<dbReference type="EMBL" id="JAVRRG010000079">
    <property type="protein sequence ID" value="KAK5089382.1"/>
    <property type="molecule type" value="Genomic_DNA"/>
</dbReference>
<name>A0ABR0K6W5_9EURO</name>
<dbReference type="InterPro" id="IPR003710">
    <property type="entry name" value="ApbA"/>
</dbReference>
<dbReference type="InterPro" id="IPR036291">
    <property type="entry name" value="NAD(P)-bd_dom_sf"/>
</dbReference>
<dbReference type="PANTHER" id="PTHR21708">
    <property type="entry name" value="PROBABLE 2-DEHYDROPANTOATE 2-REDUCTASE"/>
    <property type="match status" value="1"/>
</dbReference>
<keyword evidence="8" id="KW-1185">Reference proteome</keyword>
<gene>
    <name evidence="7" type="ORF">LTR24_006295</name>
</gene>
<dbReference type="InterPro" id="IPR013328">
    <property type="entry name" value="6PGD_dom2"/>
</dbReference>
<dbReference type="Gene3D" id="1.10.1040.10">
    <property type="entry name" value="N-(1-d-carboxylethyl)-l-norvaline Dehydrogenase, domain 2"/>
    <property type="match status" value="1"/>
</dbReference>
<evidence type="ECO:0000259" key="6">
    <source>
        <dbReference type="Pfam" id="PF08546"/>
    </source>
</evidence>
<dbReference type="Gene3D" id="3.40.50.720">
    <property type="entry name" value="NAD(P)-binding Rossmann-like Domain"/>
    <property type="match status" value="1"/>
</dbReference>
<dbReference type="EC" id="1.1.1.169" evidence="4"/>
<comment type="caution">
    <text evidence="7">The sequence shown here is derived from an EMBL/GenBank/DDBJ whole genome shotgun (WGS) entry which is preliminary data.</text>
</comment>
<comment type="catalytic activity">
    <reaction evidence="4">
        <text>(R)-pantoate + NADP(+) = 2-dehydropantoate + NADPH + H(+)</text>
        <dbReference type="Rhea" id="RHEA:16233"/>
        <dbReference type="ChEBI" id="CHEBI:11561"/>
        <dbReference type="ChEBI" id="CHEBI:15378"/>
        <dbReference type="ChEBI" id="CHEBI:15980"/>
        <dbReference type="ChEBI" id="CHEBI:57783"/>
        <dbReference type="ChEBI" id="CHEBI:58349"/>
        <dbReference type="EC" id="1.1.1.169"/>
    </reaction>
</comment>